<keyword evidence="3" id="KW-1185">Reference proteome</keyword>
<dbReference type="InterPro" id="IPR027417">
    <property type="entry name" value="P-loop_NTPase"/>
</dbReference>
<evidence type="ECO:0000313" key="3">
    <source>
        <dbReference type="Proteomes" id="UP000199670"/>
    </source>
</evidence>
<dbReference type="GO" id="GO:0000731">
    <property type="term" value="P:DNA synthesis involved in DNA repair"/>
    <property type="evidence" value="ECO:0007669"/>
    <property type="project" value="TreeGrafter"/>
</dbReference>
<dbReference type="InterPro" id="IPR022602">
    <property type="entry name" value="DUF2813"/>
</dbReference>
<dbReference type="Proteomes" id="UP000199670">
    <property type="component" value="Unassembled WGS sequence"/>
</dbReference>
<dbReference type="AlphaFoldDB" id="A0A1C4C8H2"/>
<dbReference type="RefSeq" id="WP_091349147.1">
    <property type="nucleotide sequence ID" value="NZ_FMAQ01000007.1"/>
</dbReference>
<keyword evidence="2" id="KW-0255">Endonuclease</keyword>
<sequence>MFIEQMDISGFKGIKSLSLTLNPSASVLMGENRWGRSSLISALQLLSLDNQFYQFVDSDFYHDKYDVYGNKIVIKITYCESYFNELNNPIYQQLLPVAYTVDQDKLRRITYLITANKQADKIITQHSLVDLQQRTFAFADHKALIAHLIMLNPVMALKSSISLQDLPITNQPLSEYYTLQLCEQLKTYSTQLTQDELHRGLQAARALLEYYFADQEHRYHYKHVAQKGSPRSEDWNSLERINNVLDDLDNDYLRTALLGILGAIINAKGHNTLSQHAVPILILEEPESQLHPIILSVGFRLLKHLPTQKIITSNSSDLVSLFPLECLYRLIRLPDKIVPKYITPQSFGIDDSRRILFHIFYRRASALFARCWLLVEGETEVWLLRELAEQSGYHLSSEGVQLIEFAQCGLKPLIKYANKMGIHWYVITDGDMAGKKYADTVKSLCGDDKNPDDYLTVLPARDIENFLFKHGFSHVYKLAAYNTTQHIDLPVHQIIQKAIHKSSKPDLAIAICDDAKSRGINAIPRLLTDTFAKIIKVSKALV</sequence>
<dbReference type="InterPro" id="IPR034139">
    <property type="entry name" value="TOPRIM_OLD"/>
</dbReference>
<dbReference type="GO" id="GO:0006302">
    <property type="term" value="P:double-strand break repair"/>
    <property type="evidence" value="ECO:0007669"/>
    <property type="project" value="TreeGrafter"/>
</dbReference>
<dbReference type="PANTHER" id="PTHR32182">
    <property type="entry name" value="DNA REPLICATION AND REPAIR PROTEIN RECF"/>
    <property type="match status" value="1"/>
</dbReference>
<keyword evidence="2" id="KW-0540">Nuclease</keyword>
<feature type="domain" description="OLD protein-like TOPRIM" evidence="1">
    <location>
        <begin position="367"/>
        <end position="431"/>
    </location>
</feature>
<evidence type="ECO:0000259" key="1">
    <source>
        <dbReference type="Pfam" id="PF20469"/>
    </source>
</evidence>
<dbReference type="Gene3D" id="3.40.50.300">
    <property type="entry name" value="P-loop containing nucleotide triphosphate hydrolases"/>
    <property type="match status" value="1"/>
</dbReference>
<dbReference type="GO" id="GO:0004519">
    <property type="term" value="F:endonuclease activity"/>
    <property type="evidence" value="ECO:0007669"/>
    <property type="project" value="UniProtKB-KW"/>
</dbReference>
<organism evidence="2 3">
    <name type="scientific">Gilliamella bombicola</name>
    <dbReference type="NCBI Taxonomy" id="1798182"/>
    <lineage>
        <taxon>Bacteria</taxon>
        <taxon>Pseudomonadati</taxon>
        <taxon>Pseudomonadota</taxon>
        <taxon>Gammaproteobacteria</taxon>
        <taxon>Orbales</taxon>
        <taxon>Orbaceae</taxon>
        <taxon>Gilliamella</taxon>
    </lineage>
</organism>
<gene>
    <name evidence="2" type="ORF">GA0061081_10783</name>
</gene>
<dbReference type="STRING" id="1798182.GA0061081_10783"/>
<dbReference type="SUPFAM" id="SSF52540">
    <property type="entry name" value="P-loop containing nucleoside triphosphate hydrolases"/>
    <property type="match status" value="1"/>
</dbReference>
<dbReference type="Pfam" id="PF20469">
    <property type="entry name" value="OLD-like_TOPRIM"/>
    <property type="match status" value="1"/>
</dbReference>
<name>A0A1C4C8H2_9GAMM</name>
<keyword evidence="2" id="KW-0378">Hydrolase</keyword>
<protein>
    <submittedName>
        <fullName evidence="2">Putative ATP-dependent endonuclease of the OLD family</fullName>
    </submittedName>
</protein>
<dbReference type="EMBL" id="FMAQ01000007">
    <property type="protein sequence ID" value="SCC15342.1"/>
    <property type="molecule type" value="Genomic_DNA"/>
</dbReference>
<dbReference type="OrthoDB" id="5836727at2"/>
<dbReference type="Pfam" id="PF11398">
    <property type="entry name" value="DUF2813"/>
    <property type="match status" value="1"/>
</dbReference>
<dbReference type="PANTHER" id="PTHR32182:SF19">
    <property type="entry name" value="HOMOLOGY WITH RECF PROTEIN"/>
    <property type="match status" value="1"/>
</dbReference>
<dbReference type="CDD" id="cd01026">
    <property type="entry name" value="TOPRIM_OLD"/>
    <property type="match status" value="1"/>
</dbReference>
<proteinExistence type="predicted"/>
<accession>A0A1C4C8H2</accession>
<evidence type="ECO:0000313" key="2">
    <source>
        <dbReference type="EMBL" id="SCC15342.1"/>
    </source>
</evidence>
<reference evidence="3" key="1">
    <citation type="submission" date="2016-08" db="EMBL/GenBank/DDBJ databases">
        <authorList>
            <person name="Varghese N."/>
            <person name="Submissions Spin"/>
        </authorList>
    </citation>
    <scope>NUCLEOTIDE SEQUENCE [LARGE SCALE GENOMIC DNA]</scope>
    <source>
        <strain evidence="3">R-53248</strain>
    </source>
</reference>